<protein>
    <submittedName>
        <fullName evidence="1">Uncharacterized protein</fullName>
    </submittedName>
</protein>
<dbReference type="AlphaFoldDB" id="A0A178J7C6"/>
<sequence>MLLVSYLLPKPLLIGAYYIFIAEEERVISRPRVKPFISMFSVQLIDAIVISGAKAAVETKVYTFCLE</sequence>
<proteinExistence type="predicted"/>
<organism evidence="1 2">
    <name type="scientific">Vibrio europaeus</name>
    <dbReference type="NCBI Taxonomy" id="300876"/>
    <lineage>
        <taxon>Bacteria</taxon>
        <taxon>Pseudomonadati</taxon>
        <taxon>Pseudomonadota</taxon>
        <taxon>Gammaproteobacteria</taxon>
        <taxon>Vibrionales</taxon>
        <taxon>Vibrionaceae</taxon>
        <taxon>Vibrio</taxon>
        <taxon>Vibrio oreintalis group</taxon>
    </lineage>
</organism>
<gene>
    <name evidence="1" type="ORF">AZ468_18355</name>
</gene>
<dbReference type="EMBL" id="LUAX01000007">
    <property type="protein sequence ID" value="OAM97509.1"/>
    <property type="molecule type" value="Genomic_DNA"/>
</dbReference>
<reference evidence="1 2" key="1">
    <citation type="submission" date="2016-03" db="EMBL/GenBank/DDBJ databases">
        <title>Draft genome sequence of the Vibrio tubiashii subs. europaeus.</title>
        <authorList>
            <person name="Spinard E."/>
            <person name="Dubert J."/>
            <person name="Nelson D.R."/>
            <person name="Barja J.L."/>
        </authorList>
    </citation>
    <scope>NUCLEOTIDE SEQUENCE [LARGE SCALE GENOMIC DNA]</scope>
    <source>
        <strain evidence="2">PP-638</strain>
    </source>
</reference>
<evidence type="ECO:0000313" key="2">
    <source>
        <dbReference type="Proteomes" id="UP000094761"/>
    </source>
</evidence>
<name>A0A178J7C6_9VIBR</name>
<dbReference type="Proteomes" id="UP000094761">
    <property type="component" value="Unassembled WGS sequence"/>
</dbReference>
<accession>A0A178J7C6</accession>
<comment type="caution">
    <text evidence="1">The sequence shown here is derived from an EMBL/GenBank/DDBJ whole genome shotgun (WGS) entry which is preliminary data.</text>
</comment>
<evidence type="ECO:0000313" key="1">
    <source>
        <dbReference type="EMBL" id="OAM97509.1"/>
    </source>
</evidence>